<dbReference type="GO" id="GO:0005737">
    <property type="term" value="C:cytoplasm"/>
    <property type="evidence" value="ECO:0007669"/>
    <property type="project" value="TreeGrafter"/>
</dbReference>
<evidence type="ECO:0000256" key="2">
    <source>
        <dbReference type="ARBA" id="ARBA00011643"/>
    </source>
</evidence>
<evidence type="ECO:0000256" key="1">
    <source>
        <dbReference type="ARBA" id="ARBA00006964"/>
    </source>
</evidence>
<dbReference type="Proteomes" id="UP000199073">
    <property type="component" value="Unassembled WGS sequence"/>
</dbReference>
<feature type="binding site" evidence="5">
    <location>
        <position position="229"/>
    </location>
    <ligand>
        <name>a divalent metal cation</name>
        <dbReference type="ChEBI" id="CHEBI:60240"/>
        <label>1</label>
    </ligand>
</feature>
<dbReference type="GO" id="GO:0046872">
    <property type="term" value="F:metal ion binding"/>
    <property type="evidence" value="ECO:0007669"/>
    <property type="project" value="UniProtKB-KW"/>
</dbReference>
<dbReference type="AlphaFoldDB" id="A0A1H0S8Q8"/>
<gene>
    <name evidence="6" type="ORF">SAMN05660330_02584</name>
</gene>
<dbReference type="RefSeq" id="WP_143005505.1">
    <property type="nucleotide sequence ID" value="NZ_FNJI01000017.1"/>
</dbReference>
<dbReference type="FunFam" id="3.40.1390.30:FF:000001">
    <property type="entry name" value="GTP cyclohydrolase 1 type 2"/>
    <property type="match status" value="1"/>
</dbReference>
<evidence type="ECO:0000256" key="5">
    <source>
        <dbReference type="PIRSR" id="PIRSR602678-1"/>
    </source>
</evidence>
<dbReference type="Gene3D" id="3.40.1390.30">
    <property type="entry name" value="NIF3 (NGG1p interacting factor 3)-like"/>
    <property type="match status" value="2"/>
</dbReference>
<feature type="binding site" evidence="5">
    <location>
        <position position="105"/>
    </location>
    <ligand>
        <name>a divalent metal cation</name>
        <dbReference type="ChEBI" id="CHEBI:60240"/>
        <label>1</label>
    </ligand>
</feature>
<sequence length="280" mass="30029">MAATVKNILETLNLDAPFNLAESWDNVGLLVGSSTQQVTGIMIGLDPTIALIQEAIDSGCNTVVTHHPVIFKPLAAIKTDTTAGILLEKALTNRIAIIGCHTNFDSAEEGVSSYLAAKLGLDATTPLVPSPAANDNQQTGLGRIGTYAAAVNGEEFLKKLLAVLEVPGVQVTARLPEKITTVALCGGSGSDLAPLAHERGADVYLSAEIKHATAIWANENDFCIIDGTHYATEKPAVKLLVDKLQHQSEKNNWNITVLQSTRERHPYTFMDTKYKTLTTR</sequence>
<dbReference type="PANTHER" id="PTHR13799">
    <property type="entry name" value="NGG1 INTERACTING FACTOR 3"/>
    <property type="match status" value="1"/>
</dbReference>
<feature type="binding site" evidence="5">
    <location>
        <position position="233"/>
    </location>
    <ligand>
        <name>a divalent metal cation</name>
        <dbReference type="ChEBI" id="CHEBI:60240"/>
        <label>1</label>
    </ligand>
</feature>
<dbReference type="SUPFAM" id="SSF102705">
    <property type="entry name" value="NIF3 (NGG1p interacting factor 3)-like"/>
    <property type="match status" value="1"/>
</dbReference>
<protein>
    <recommendedName>
        <fullName evidence="3">GTP cyclohydrolase 1 type 2 homolog</fullName>
    </recommendedName>
</protein>
<feature type="binding site" evidence="5">
    <location>
        <position position="67"/>
    </location>
    <ligand>
        <name>a divalent metal cation</name>
        <dbReference type="ChEBI" id="CHEBI:60240"/>
        <label>1</label>
    </ligand>
</feature>
<dbReference type="InterPro" id="IPR036069">
    <property type="entry name" value="DUF34/NIF3_sf"/>
</dbReference>
<dbReference type="EMBL" id="FNJI01000017">
    <property type="protein sequence ID" value="SDP37889.1"/>
    <property type="molecule type" value="Genomic_DNA"/>
</dbReference>
<evidence type="ECO:0000313" key="7">
    <source>
        <dbReference type="Proteomes" id="UP000199073"/>
    </source>
</evidence>
<name>A0A1H0S8Q8_9BACT</name>
<organism evidence="6 7">
    <name type="scientific">Desulforhopalus singaporensis</name>
    <dbReference type="NCBI Taxonomy" id="91360"/>
    <lineage>
        <taxon>Bacteria</taxon>
        <taxon>Pseudomonadati</taxon>
        <taxon>Thermodesulfobacteriota</taxon>
        <taxon>Desulfobulbia</taxon>
        <taxon>Desulfobulbales</taxon>
        <taxon>Desulfocapsaceae</taxon>
        <taxon>Desulforhopalus</taxon>
    </lineage>
</organism>
<evidence type="ECO:0000256" key="4">
    <source>
        <dbReference type="ARBA" id="ARBA00022723"/>
    </source>
</evidence>
<dbReference type="OrthoDB" id="9792792at2"/>
<keyword evidence="7" id="KW-1185">Reference proteome</keyword>
<keyword evidence="4 5" id="KW-0479">Metal-binding</keyword>
<evidence type="ECO:0000313" key="6">
    <source>
        <dbReference type="EMBL" id="SDP37889.1"/>
    </source>
</evidence>
<dbReference type="Pfam" id="PF01784">
    <property type="entry name" value="DUF34_NIF3"/>
    <property type="match status" value="1"/>
</dbReference>
<evidence type="ECO:0000256" key="3">
    <source>
        <dbReference type="ARBA" id="ARBA00022112"/>
    </source>
</evidence>
<dbReference type="NCBIfam" id="TIGR00486">
    <property type="entry name" value="YbgI_SA1388"/>
    <property type="match status" value="1"/>
</dbReference>
<dbReference type="InterPro" id="IPR002678">
    <property type="entry name" value="DUF34/NIF3"/>
</dbReference>
<dbReference type="PANTHER" id="PTHR13799:SF14">
    <property type="entry name" value="GTP CYCLOHYDROLASE 1 TYPE 2 HOMOLOG"/>
    <property type="match status" value="1"/>
</dbReference>
<dbReference type="STRING" id="91360.SAMN05660330_02584"/>
<reference evidence="6 7" key="1">
    <citation type="submission" date="2016-10" db="EMBL/GenBank/DDBJ databases">
        <authorList>
            <person name="de Groot N.N."/>
        </authorList>
    </citation>
    <scope>NUCLEOTIDE SEQUENCE [LARGE SCALE GENOMIC DNA]</scope>
    <source>
        <strain evidence="6 7">DSM 12130</strain>
    </source>
</reference>
<proteinExistence type="inferred from homology"/>
<comment type="similarity">
    <text evidence="1">Belongs to the GTP cyclohydrolase I type 2/NIF3 family.</text>
</comment>
<accession>A0A1H0S8Q8</accession>
<comment type="subunit">
    <text evidence="2">Homohexamer.</text>
</comment>
<feature type="binding site" evidence="5">
    <location>
        <position position="66"/>
    </location>
    <ligand>
        <name>a divalent metal cation</name>
        <dbReference type="ChEBI" id="CHEBI:60240"/>
        <label>1</label>
    </ligand>
</feature>